<evidence type="ECO:0000256" key="2">
    <source>
        <dbReference type="ARBA" id="ARBA00004941"/>
    </source>
</evidence>
<reference evidence="10" key="2">
    <citation type="submission" date="2020-08" db="EMBL/GenBank/DDBJ databases">
        <title>Draft Genome Sequence of Cumin Blight Pathogen Alternaria burnsii.</title>
        <authorList>
            <person name="Feng Z."/>
        </authorList>
    </citation>
    <scope>NUCLEOTIDE SEQUENCE</scope>
    <source>
        <strain evidence="10">CBS107.38</strain>
    </source>
</reference>
<protein>
    <recommendedName>
        <fullName evidence="4">argininosuccinate lyase</fullName>
        <ecNumber evidence="4">4.3.2.1</ecNumber>
    </recommendedName>
    <alternativeName>
        <fullName evidence="6">Arginosuccinase</fullName>
    </alternativeName>
</protein>
<dbReference type="Gene3D" id="1.10.40.30">
    <property type="entry name" value="Fumarase/aspartase (C-terminal domain)"/>
    <property type="match status" value="1"/>
</dbReference>
<dbReference type="FunFam" id="1.10.40.30:FF:000001">
    <property type="entry name" value="Argininosuccinate lyase"/>
    <property type="match status" value="1"/>
</dbReference>
<comment type="similarity">
    <text evidence="3">Belongs to the lyase 1 family. Argininosuccinate lyase subfamily.</text>
</comment>
<dbReference type="NCBIfam" id="NF041278">
    <property type="entry name" value="CmcJ_NvfI_EfuI"/>
    <property type="match status" value="1"/>
</dbReference>
<dbReference type="NCBIfam" id="TIGR00838">
    <property type="entry name" value="argH"/>
    <property type="match status" value="1"/>
</dbReference>
<comment type="catalytic activity">
    <reaction evidence="1">
        <text>2-(N(omega)-L-arginino)succinate = fumarate + L-arginine</text>
        <dbReference type="Rhea" id="RHEA:24020"/>
        <dbReference type="ChEBI" id="CHEBI:29806"/>
        <dbReference type="ChEBI" id="CHEBI:32682"/>
        <dbReference type="ChEBI" id="CHEBI:57472"/>
        <dbReference type="EC" id="4.3.2.1"/>
    </reaction>
</comment>
<dbReference type="InterPro" id="IPR000362">
    <property type="entry name" value="Fumarate_lyase_fam"/>
</dbReference>
<feature type="region of interest" description="Disordered" evidence="7">
    <location>
        <begin position="1038"/>
        <end position="1058"/>
    </location>
</feature>
<reference evidence="10" key="1">
    <citation type="submission" date="2020-01" db="EMBL/GenBank/DDBJ databases">
        <authorList>
            <person name="Feng Z.H.Z."/>
        </authorList>
    </citation>
    <scope>NUCLEOTIDE SEQUENCE</scope>
    <source>
        <strain evidence="10">CBS107.38</strain>
    </source>
</reference>
<dbReference type="SUPFAM" id="SSF48557">
    <property type="entry name" value="L-aspartase-like"/>
    <property type="match status" value="1"/>
</dbReference>
<dbReference type="PROSITE" id="PS00163">
    <property type="entry name" value="FUMARATE_LYASES"/>
    <property type="match status" value="1"/>
</dbReference>
<dbReference type="FunFam" id="1.10.275.10:FF:000002">
    <property type="entry name" value="Argininosuccinate lyase"/>
    <property type="match status" value="1"/>
</dbReference>
<dbReference type="Gene3D" id="1.20.200.10">
    <property type="entry name" value="Fumarase/aspartase (Central domain)"/>
    <property type="match status" value="1"/>
</dbReference>
<evidence type="ECO:0000313" key="11">
    <source>
        <dbReference type="Proteomes" id="UP000596902"/>
    </source>
</evidence>
<dbReference type="EC" id="4.3.2.1" evidence="4"/>
<dbReference type="PANTHER" id="PTHR43814:SF1">
    <property type="entry name" value="ARGININOSUCCINATE LYASE"/>
    <property type="match status" value="1"/>
</dbReference>
<keyword evidence="10" id="KW-0456">Lyase</keyword>
<dbReference type="InterPro" id="IPR029419">
    <property type="entry name" value="Arg_succ_lyase_C"/>
</dbReference>
<dbReference type="InterPro" id="IPR009049">
    <property type="entry name" value="Argininosuccinate_lyase"/>
</dbReference>
<dbReference type="InterPro" id="IPR008948">
    <property type="entry name" value="L-Aspartase-like"/>
</dbReference>
<evidence type="ECO:0000259" key="8">
    <source>
        <dbReference type="Pfam" id="PF00206"/>
    </source>
</evidence>
<dbReference type="Proteomes" id="UP000596902">
    <property type="component" value="Unassembled WGS sequence"/>
</dbReference>
<dbReference type="UniPathway" id="UPA00068"/>
<dbReference type="AlphaFoldDB" id="A0A8H7B6V4"/>
<name>A0A8H7B6V4_9PLEO</name>
<sequence>MSCQPFTAVPQPPTTLPSCAVPVGGSNSSILDACCNGHINAIATYSAPDTTTSSPSTSSTPVIVNSEDNDGCFQYCITDSPDIVQSCLAQKMEEYEKDSASGMGIFGCFNTDKAVGAKRNDDEAGYASAGMRISGGFCKSLNRKPKMPVLDPPKFVNYRQQRFVHPTPRPPPTSSTVRNLEAKAEREESGGSSVGVPERKDSVVSPLTRDFPDSELLGPSFVTKLHVALQPFKHNPNHSNSLSLLEAGLCEDAPARKPVWRRLSHDVLKQAFDKMASEQKVAENKLWGGRFTEGLDPVMEQYNASLPYDRLFYAEDIAGSIAFARANKNTGILTADEFAAIEKGLAQIKEEWASKTFEVKANDEDIHTANERRLSEIIGKDIGGKLHTGRSRNDQVATDLRLWLREQLKTLEGYLKLLIKTSVQRAEAEIDVLMPGYTHLQKAQPIRWSHWILSHTTAFASELERLREVIKRVNRSPLGCGALAGNPFGIDRHAMAKELGFEGLLPNSLNAVGDRDFVFETMQWGSSLMLKMSRWAEDLIIYSSLEFGFVRLADAYSTGSSLMPQKKNADSLELIRGKSGRAFGHMAGLYVTIKGLPTTYNKDLQESVEPLIDHIKTVSDSIQIATGVLSTLTVQADKMHAALTPEMLATEFADYLVRKGVPFREGHHISGRVVALAEKENVPMDKLSLEQLKGIDSRLGDDVVECLDYERAVELKNATGGTKSSTKSNYTFSFVRDLKTTSVTHKMQPDPHSTDVVANINYFPATGVPIPKSAWKTKHLDDNDEYTRPMLIRDVRKADKTFDLDVNGFTFVTLPRKERVGRNSSEEDVKREYYPELEEVAKKLTGASTAHVFNHVIRAHSSPTEKGIQDAQGRWQDIPSGHPHVDYEGSPDALSGTLMELSFPPHIDTLFTKSSRFCFLGAWRPLKTVKKDPLAVCDATTVPDSDYQVRLREFSRTGNKSKNYVMSHGDSRQKHEWWYMSNMQPWEMVVFKGLDSKREELGWRCPHTAFRVKGTEGEEPRESIEARIYLTARAPSIHHPDASASTQPTESSSIAHDKLRLVEA</sequence>
<dbReference type="Gene3D" id="1.10.275.10">
    <property type="entry name" value="Fumarase/aspartase (N-terminal domain)"/>
    <property type="match status" value="1"/>
</dbReference>
<feature type="compositionally biased region" description="Polar residues" evidence="7">
    <location>
        <begin position="1043"/>
        <end position="1054"/>
    </location>
</feature>
<feature type="domain" description="Argininosuccinate lyase C-terminal" evidence="9">
    <location>
        <begin position="647"/>
        <end position="714"/>
    </location>
</feature>
<evidence type="ECO:0000256" key="5">
    <source>
        <dbReference type="ARBA" id="ARBA00023604"/>
    </source>
</evidence>
<dbReference type="InterPro" id="IPR024083">
    <property type="entry name" value="Fumarase/histidase_N"/>
</dbReference>
<accession>A0A8H7B6V4</accession>
<dbReference type="Pfam" id="PF00206">
    <property type="entry name" value="Lyase_1"/>
    <property type="match status" value="1"/>
</dbReference>
<dbReference type="GO" id="GO:0004056">
    <property type="term" value="F:argininosuccinate lyase activity"/>
    <property type="evidence" value="ECO:0007669"/>
    <property type="project" value="UniProtKB-EC"/>
</dbReference>
<dbReference type="PRINTS" id="PR00149">
    <property type="entry name" value="FUMRATELYASE"/>
</dbReference>
<organism evidence="10 11">
    <name type="scientific">Alternaria burnsii</name>
    <dbReference type="NCBI Taxonomy" id="1187904"/>
    <lineage>
        <taxon>Eukaryota</taxon>
        <taxon>Fungi</taxon>
        <taxon>Dikarya</taxon>
        <taxon>Ascomycota</taxon>
        <taxon>Pezizomycotina</taxon>
        <taxon>Dothideomycetes</taxon>
        <taxon>Pleosporomycetidae</taxon>
        <taxon>Pleosporales</taxon>
        <taxon>Pleosporineae</taxon>
        <taxon>Pleosporaceae</taxon>
        <taxon>Alternaria</taxon>
        <taxon>Alternaria sect. Alternaria</taxon>
    </lineage>
</organism>
<dbReference type="GO" id="GO:0016491">
    <property type="term" value="F:oxidoreductase activity"/>
    <property type="evidence" value="ECO:0007669"/>
    <property type="project" value="InterPro"/>
</dbReference>
<feature type="compositionally biased region" description="Basic and acidic residues" evidence="7">
    <location>
        <begin position="180"/>
        <end position="189"/>
    </location>
</feature>
<gene>
    <name evidence="10" type="ORF">GT037_005626</name>
</gene>
<dbReference type="CDD" id="cd01359">
    <property type="entry name" value="Argininosuccinate_lyase"/>
    <property type="match status" value="1"/>
</dbReference>
<feature type="region of interest" description="Disordered" evidence="7">
    <location>
        <begin position="163"/>
        <end position="207"/>
    </location>
</feature>
<dbReference type="HAMAP" id="MF_00006">
    <property type="entry name" value="Arg_succ_lyase"/>
    <property type="match status" value="1"/>
</dbReference>
<evidence type="ECO:0000313" key="10">
    <source>
        <dbReference type="EMBL" id="KAF7676121.1"/>
    </source>
</evidence>
<dbReference type="InterPro" id="IPR044053">
    <property type="entry name" value="AsaB-like"/>
</dbReference>
<dbReference type="GO" id="GO:0005829">
    <property type="term" value="C:cytosol"/>
    <property type="evidence" value="ECO:0007669"/>
    <property type="project" value="TreeGrafter"/>
</dbReference>
<proteinExistence type="inferred from homology"/>
<feature type="domain" description="Fumarate lyase N-terminal" evidence="8">
    <location>
        <begin position="289"/>
        <end position="584"/>
    </location>
</feature>
<evidence type="ECO:0000256" key="6">
    <source>
        <dbReference type="ARBA" id="ARBA00032749"/>
    </source>
</evidence>
<dbReference type="PRINTS" id="PR00145">
    <property type="entry name" value="ARGSUCLYASE"/>
</dbReference>
<comment type="pathway">
    <text evidence="2">Amino-acid biosynthesis; L-arginine biosynthesis; L-arginine from L-ornithine and carbamoyl phosphate: step 3/3.</text>
</comment>
<evidence type="ECO:0000256" key="3">
    <source>
        <dbReference type="ARBA" id="ARBA00010755"/>
    </source>
</evidence>
<evidence type="ECO:0000256" key="7">
    <source>
        <dbReference type="SAM" id="MobiDB-lite"/>
    </source>
</evidence>
<dbReference type="GO" id="GO:0042450">
    <property type="term" value="P:L-arginine biosynthetic process via ornithine"/>
    <property type="evidence" value="ECO:0007669"/>
    <property type="project" value="InterPro"/>
</dbReference>
<evidence type="ECO:0000259" key="9">
    <source>
        <dbReference type="Pfam" id="PF14698"/>
    </source>
</evidence>
<comment type="similarity">
    <text evidence="5">Belongs to the asaB hydroxylase/desaturase family.</text>
</comment>
<comment type="caution">
    <text evidence="10">The sequence shown here is derived from an EMBL/GenBank/DDBJ whole genome shotgun (WGS) entry which is preliminary data.</text>
</comment>
<dbReference type="FunFam" id="1.20.200.10:FF:000025">
    <property type="entry name" value="Argininosuccinate lyase chloroplastic"/>
    <property type="match status" value="1"/>
</dbReference>
<keyword evidence="11" id="KW-1185">Reference proteome</keyword>
<dbReference type="RefSeq" id="XP_038786362.1">
    <property type="nucleotide sequence ID" value="XM_038930673.1"/>
</dbReference>
<dbReference type="GeneID" id="62203851"/>
<dbReference type="PANTHER" id="PTHR43814">
    <property type="entry name" value="ARGININOSUCCINATE LYASE"/>
    <property type="match status" value="1"/>
</dbReference>
<dbReference type="InterPro" id="IPR020557">
    <property type="entry name" value="Fumarate_lyase_CS"/>
</dbReference>
<dbReference type="EMBL" id="JAAABM010000007">
    <property type="protein sequence ID" value="KAF7676121.1"/>
    <property type="molecule type" value="Genomic_DNA"/>
</dbReference>
<dbReference type="Pfam" id="PF14698">
    <property type="entry name" value="ASL_C2"/>
    <property type="match status" value="1"/>
</dbReference>
<evidence type="ECO:0000256" key="1">
    <source>
        <dbReference type="ARBA" id="ARBA00000985"/>
    </source>
</evidence>
<evidence type="ECO:0000256" key="4">
    <source>
        <dbReference type="ARBA" id="ARBA00012338"/>
    </source>
</evidence>
<dbReference type="InterPro" id="IPR022761">
    <property type="entry name" value="Fumarate_lyase_N"/>
</dbReference>